<name>A0AAE0KY53_9CHLO</name>
<comment type="caution">
    <text evidence="2">The sequence shown here is derived from an EMBL/GenBank/DDBJ whole genome shotgun (WGS) entry which is preliminary data.</text>
</comment>
<proteinExistence type="predicted"/>
<accession>A0AAE0KY53</accession>
<reference evidence="2 3" key="1">
    <citation type="journal article" date="2015" name="Genome Biol. Evol.">
        <title>Comparative Genomics of a Bacterivorous Green Alga Reveals Evolutionary Causalities and Consequences of Phago-Mixotrophic Mode of Nutrition.</title>
        <authorList>
            <person name="Burns J.A."/>
            <person name="Paasch A."/>
            <person name="Narechania A."/>
            <person name="Kim E."/>
        </authorList>
    </citation>
    <scope>NUCLEOTIDE SEQUENCE [LARGE SCALE GENOMIC DNA]</scope>
    <source>
        <strain evidence="2 3">PLY_AMNH</strain>
    </source>
</reference>
<dbReference type="Proteomes" id="UP001190700">
    <property type="component" value="Unassembled WGS sequence"/>
</dbReference>
<dbReference type="EMBL" id="LGRX02014327">
    <property type="protein sequence ID" value="KAK3264829.1"/>
    <property type="molecule type" value="Genomic_DNA"/>
</dbReference>
<sequence length="610" mass="67806">MRWKDELFTAPVSAEDPAVIALSGTANKTATSMDQALKGLHSWLEDQAELQARAEAKAEQDWLAEHGLAYAKDKEQAAETTISLIEAQKSQELLAGDSPGDSTSLAGVPSLMGGATRHLLKKEVKDKEAPTIGSRRRPVRKANYNIAKKGARPDPRLPDPAPVTLLKAPASPPSWGMVRGKTEEVTLPLAALHSANHPNPPSPPPIPRAPPHHEMLGLTKSQIGHAMEMLQVNELHRHAVNNGEERRPRIKNRTKFYTNYEPTNLDPLNQIEIRVAATHLQQRAQQEAKEVAEADLALHFPPFPPLPPREPASPPPPKKPYYFQPFLEEVELVRRGALAPGERPSYKGFDLYLKPDRRLSPTSACWRGMTERCYGFPGSHPCDLKEYSVCLLYRDVGTLGTVMLSLRYNDVDERFCELEQPEVAVKMMLSDNTTSLKTEIKLTFDATKEHLESKASWLNPRADRTGQNPDAAIQFQTKCGGLHQMLSNAFLDRYSYHNRQKKGPAELYALSLVGFSATNPKGTIAYAGFYPQSSRETMQRFEKKYWRLGAEIGYCHKQTGYRLKKVELELGEEKLDLDMRPTSAGGDALAAPKAPQISVTVIQGYVDAST</sequence>
<organism evidence="2 3">
    <name type="scientific">Cymbomonas tetramitiformis</name>
    <dbReference type="NCBI Taxonomy" id="36881"/>
    <lineage>
        <taxon>Eukaryota</taxon>
        <taxon>Viridiplantae</taxon>
        <taxon>Chlorophyta</taxon>
        <taxon>Pyramimonadophyceae</taxon>
        <taxon>Pyramimonadales</taxon>
        <taxon>Pyramimonadaceae</taxon>
        <taxon>Cymbomonas</taxon>
    </lineage>
</organism>
<evidence type="ECO:0000256" key="1">
    <source>
        <dbReference type="SAM" id="MobiDB-lite"/>
    </source>
</evidence>
<gene>
    <name evidence="2" type="ORF">CYMTET_26439</name>
</gene>
<evidence type="ECO:0000313" key="2">
    <source>
        <dbReference type="EMBL" id="KAK3264829.1"/>
    </source>
</evidence>
<protein>
    <submittedName>
        <fullName evidence="2">Uncharacterized protein</fullName>
    </submittedName>
</protein>
<keyword evidence="3" id="KW-1185">Reference proteome</keyword>
<dbReference type="AlphaFoldDB" id="A0AAE0KY53"/>
<evidence type="ECO:0000313" key="3">
    <source>
        <dbReference type="Proteomes" id="UP001190700"/>
    </source>
</evidence>
<feature type="region of interest" description="Disordered" evidence="1">
    <location>
        <begin position="94"/>
        <end position="118"/>
    </location>
</feature>